<proteinExistence type="predicted"/>
<evidence type="ECO:0008006" key="4">
    <source>
        <dbReference type="Google" id="ProtNLM"/>
    </source>
</evidence>
<gene>
    <name evidence="2" type="ORF">PZL22_004207</name>
</gene>
<feature type="region of interest" description="Disordered" evidence="1">
    <location>
        <begin position="20"/>
        <end position="54"/>
    </location>
</feature>
<dbReference type="Proteomes" id="UP001233264">
    <property type="component" value="Chromosome"/>
</dbReference>
<keyword evidence="3" id="KW-1185">Reference proteome</keyword>
<evidence type="ECO:0000313" key="3">
    <source>
        <dbReference type="Proteomes" id="UP001233264"/>
    </source>
</evidence>
<evidence type="ECO:0000313" key="2">
    <source>
        <dbReference type="EMBL" id="WHS93102.1"/>
    </source>
</evidence>
<organism evidence="2 3">
    <name type="scientific">Sinorhizobium kummerowiae</name>
    <dbReference type="NCBI Taxonomy" id="158892"/>
    <lineage>
        <taxon>Bacteria</taxon>
        <taxon>Pseudomonadati</taxon>
        <taxon>Pseudomonadota</taxon>
        <taxon>Alphaproteobacteria</taxon>
        <taxon>Hyphomicrobiales</taxon>
        <taxon>Rhizobiaceae</taxon>
        <taxon>Sinorhizobium/Ensifer group</taxon>
        <taxon>Sinorhizobium</taxon>
    </lineage>
</organism>
<evidence type="ECO:0000256" key="1">
    <source>
        <dbReference type="SAM" id="MobiDB-lite"/>
    </source>
</evidence>
<name>A0ABY8T5Q1_9HYPH</name>
<protein>
    <recommendedName>
        <fullName evidence="4">Type II toxin-antitoxin system HicA family toxin</fullName>
    </recommendedName>
</protein>
<dbReference type="RefSeq" id="WP_234706368.1">
    <property type="nucleotide sequence ID" value="NZ_CP120365.1"/>
</dbReference>
<reference evidence="2 3" key="1">
    <citation type="submission" date="2023-03" db="EMBL/GenBank/DDBJ databases">
        <authorList>
            <person name="Menendez E."/>
            <person name="Kaur S."/>
            <person name="Flores-Felix J.D."/>
            <person name="diCenzo G.C."/>
            <person name="Peix A."/>
            <person name="Velazquez E."/>
        </authorList>
    </citation>
    <scope>NUCLEOTIDE SEQUENCE [LARGE SCALE GENOMIC DNA]</scope>
    <source>
        <strain evidence="2 3">CCBAU 71714</strain>
    </source>
</reference>
<dbReference type="EMBL" id="CP120365">
    <property type="protein sequence ID" value="WHS93102.1"/>
    <property type="molecule type" value="Genomic_DNA"/>
</dbReference>
<accession>A0ABY8T5Q1</accession>
<sequence length="54" mass="5989">MPKFEDDRRKIVSRLESEGWHNIGGGEHDNFGRPQENSGASPTCGYARRGALDS</sequence>